<dbReference type="SUPFAM" id="SSF47413">
    <property type="entry name" value="lambda repressor-like DNA-binding domains"/>
    <property type="match status" value="1"/>
</dbReference>
<dbReference type="InterPro" id="IPR001387">
    <property type="entry name" value="Cro/C1-type_HTH"/>
</dbReference>
<dbReference type="EMBL" id="DMZY01000190">
    <property type="protein sequence ID" value="HAV92819.1"/>
    <property type="molecule type" value="Genomic_DNA"/>
</dbReference>
<dbReference type="Gene3D" id="1.10.260.40">
    <property type="entry name" value="lambda repressor-like DNA-binding domains"/>
    <property type="match status" value="1"/>
</dbReference>
<comment type="caution">
    <text evidence="3">The sequence shown here is derived from an EMBL/GenBank/DDBJ whole genome shotgun (WGS) entry which is preliminary data.</text>
</comment>
<protein>
    <recommendedName>
        <fullName evidence="2">HTH cro/C1-type domain-containing protein</fullName>
    </recommendedName>
</protein>
<dbReference type="CDD" id="cd00093">
    <property type="entry name" value="HTH_XRE"/>
    <property type="match status" value="1"/>
</dbReference>
<dbReference type="InterPro" id="IPR010982">
    <property type="entry name" value="Lambda_DNA-bd_dom_sf"/>
</dbReference>
<sequence length="383" mass="44759">MKDKGGKLKAMKVNEMIKNERELNGLTQKELAEKSGYNNYQTILSMEKGERSISIGDVSRIAKALNLNPEYFLTENFQDENPVLWRECKDKSKCRLYENRLKKYLDDYADLKQFLKEHYNKFIPDSMSVIRRRYAEELKSNKYKFAGKLASDFRNSYYLGDYPSGTLRKAIADLGILIFTFNLESAGSAASFVNENGAAILINRDNAPWRVNFDIAHELYHILTWNLHKYIEKNNNFEAGELEEKYANAFAASILMPRSSVLRDFEQLNEGKQSIDETFIIQGAVKYMVSIQAFMSRLDFLGCLKSDKKDDLLKHCETSRFWNSFNEEHRTTHNVDEYPIEYFMLVMRAWEKQKLSKMKFAHYLNKNIGEIDYYLNKRSVSDG</sequence>
<evidence type="ECO:0000313" key="3">
    <source>
        <dbReference type="EMBL" id="HAV92819.1"/>
    </source>
</evidence>
<evidence type="ECO:0000256" key="1">
    <source>
        <dbReference type="ARBA" id="ARBA00007227"/>
    </source>
</evidence>
<dbReference type="Proteomes" id="UP000264062">
    <property type="component" value="Unassembled WGS sequence"/>
</dbReference>
<dbReference type="Gene3D" id="1.10.10.2910">
    <property type="match status" value="1"/>
</dbReference>
<gene>
    <name evidence="3" type="ORF">DCW38_06530</name>
</gene>
<dbReference type="GO" id="GO:0003677">
    <property type="term" value="F:DNA binding"/>
    <property type="evidence" value="ECO:0007669"/>
    <property type="project" value="InterPro"/>
</dbReference>
<dbReference type="Pfam" id="PF06114">
    <property type="entry name" value="Peptidase_M78"/>
    <property type="match status" value="1"/>
</dbReference>
<evidence type="ECO:0000313" key="4">
    <source>
        <dbReference type="Proteomes" id="UP000264062"/>
    </source>
</evidence>
<proteinExistence type="inferred from homology"/>
<comment type="similarity">
    <text evidence="1">Belongs to the short-chain fatty acyl-CoA assimilation regulator (ScfR) family.</text>
</comment>
<organism evidence="3 4">
    <name type="scientific">candidate division WOR-3 bacterium</name>
    <dbReference type="NCBI Taxonomy" id="2052148"/>
    <lineage>
        <taxon>Bacteria</taxon>
        <taxon>Bacteria division WOR-3</taxon>
    </lineage>
</organism>
<dbReference type="Pfam" id="PF01381">
    <property type="entry name" value="HTH_3"/>
    <property type="match status" value="1"/>
</dbReference>
<dbReference type="InterPro" id="IPR010359">
    <property type="entry name" value="IrrE_HExxH"/>
</dbReference>
<evidence type="ECO:0000259" key="2">
    <source>
        <dbReference type="PROSITE" id="PS50943"/>
    </source>
</evidence>
<name>A0A350HBA3_UNCW3</name>
<dbReference type="PANTHER" id="PTHR43236:SF1">
    <property type="entry name" value="BLL7220 PROTEIN"/>
    <property type="match status" value="1"/>
</dbReference>
<feature type="domain" description="HTH cro/C1-type" evidence="2">
    <location>
        <begin position="17"/>
        <end position="72"/>
    </location>
</feature>
<accession>A0A350HBA3</accession>
<dbReference type="PROSITE" id="PS50943">
    <property type="entry name" value="HTH_CROC1"/>
    <property type="match status" value="1"/>
</dbReference>
<dbReference type="AlphaFoldDB" id="A0A350HBA3"/>
<dbReference type="PANTHER" id="PTHR43236">
    <property type="entry name" value="ANTITOXIN HIGA1"/>
    <property type="match status" value="1"/>
</dbReference>
<dbReference type="SMART" id="SM00530">
    <property type="entry name" value="HTH_XRE"/>
    <property type="match status" value="1"/>
</dbReference>
<dbReference type="InterPro" id="IPR052345">
    <property type="entry name" value="Rad_response_metalloprotease"/>
</dbReference>
<reference evidence="3 4" key="1">
    <citation type="journal article" date="2018" name="Nat. Biotechnol.">
        <title>A standardized bacterial taxonomy based on genome phylogeny substantially revises the tree of life.</title>
        <authorList>
            <person name="Parks D.H."/>
            <person name="Chuvochina M."/>
            <person name="Waite D.W."/>
            <person name="Rinke C."/>
            <person name="Skarshewski A."/>
            <person name="Chaumeil P.A."/>
            <person name="Hugenholtz P."/>
        </authorList>
    </citation>
    <scope>NUCLEOTIDE SEQUENCE [LARGE SCALE GENOMIC DNA]</scope>
    <source>
        <strain evidence="3">UBA9956</strain>
    </source>
</reference>